<dbReference type="AlphaFoldDB" id="A0A6A4V501"/>
<keyword evidence="8" id="KW-1185">Reference proteome</keyword>
<dbReference type="GO" id="GO:0005672">
    <property type="term" value="C:transcription factor TFIIA complex"/>
    <property type="evidence" value="ECO:0007669"/>
    <property type="project" value="InterPro"/>
</dbReference>
<feature type="region of interest" description="Disordered" evidence="6">
    <location>
        <begin position="57"/>
        <end position="79"/>
    </location>
</feature>
<keyword evidence="3" id="KW-0805">Transcription regulation</keyword>
<feature type="compositionally biased region" description="Low complexity" evidence="6">
    <location>
        <begin position="172"/>
        <end position="182"/>
    </location>
</feature>
<dbReference type="SUPFAM" id="SSF47396">
    <property type="entry name" value="Transcription factor IIA (TFIIA), alpha-helical domain"/>
    <property type="match status" value="1"/>
</dbReference>
<protein>
    <submittedName>
        <fullName evidence="7">Transcription initiation factor IIA subunit 1</fullName>
    </submittedName>
</protein>
<dbReference type="Pfam" id="PF03153">
    <property type="entry name" value="TFIIA"/>
    <property type="match status" value="2"/>
</dbReference>
<dbReference type="InterPro" id="IPR004855">
    <property type="entry name" value="TFIIA_asu/bsu"/>
</dbReference>
<evidence type="ECO:0000256" key="1">
    <source>
        <dbReference type="ARBA" id="ARBA00004123"/>
    </source>
</evidence>
<dbReference type="CDD" id="cd07976">
    <property type="entry name" value="TFIIA_alpha_beta_like"/>
    <property type="match status" value="1"/>
</dbReference>
<dbReference type="PANTHER" id="PTHR12694">
    <property type="entry name" value="TRANSCRIPTION INITIATION FACTOR IIA SUBUNIT 1"/>
    <property type="match status" value="1"/>
</dbReference>
<feature type="compositionally biased region" description="Pro residues" evidence="6">
    <location>
        <begin position="204"/>
        <end position="234"/>
    </location>
</feature>
<name>A0A6A4V501_AMPAM</name>
<dbReference type="OrthoDB" id="6275927at2759"/>
<comment type="subcellular location">
    <subcellularLocation>
        <location evidence="1">Nucleus</location>
    </subcellularLocation>
</comment>
<dbReference type="GO" id="GO:0006367">
    <property type="term" value="P:transcription initiation at RNA polymerase II promoter"/>
    <property type="evidence" value="ECO:0007669"/>
    <property type="project" value="InterPro"/>
</dbReference>
<keyword evidence="4" id="KW-0804">Transcription</keyword>
<dbReference type="Proteomes" id="UP000440578">
    <property type="component" value="Unassembled WGS sequence"/>
</dbReference>
<comment type="caution">
    <text evidence="7">The sequence shown here is derived from an EMBL/GenBank/DDBJ whole genome shotgun (WGS) entry which is preliminary data.</text>
</comment>
<evidence type="ECO:0000256" key="6">
    <source>
        <dbReference type="SAM" id="MobiDB-lite"/>
    </source>
</evidence>
<dbReference type="SMART" id="SM01371">
    <property type="entry name" value="TFIIA"/>
    <property type="match status" value="1"/>
</dbReference>
<dbReference type="Gene3D" id="1.10.287.100">
    <property type="match status" value="1"/>
</dbReference>
<dbReference type="FunFam" id="2.30.18.10:FF:000002">
    <property type="entry name" value="Transcription initiation factor IIA subunit 1"/>
    <property type="match status" value="1"/>
</dbReference>
<keyword evidence="7" id="KW-0648">Protein biosynthesis</keyword>
<evidence type="ECO:0000313" key="8">
    <source>
        <dbReference type="Proteomes" id="UP000440578"/>
    </source>
</evidence>
<dbReference type="GO" id="GO:0003743">
    <property type="term" value="F:translation initiation factor activity"/>
    <property type="evidence" value="ECO:0007669"/>
    <property type="project" value="UniProtKB-KW"/>
</dbReference>
<evidence type="ECO:0000256" key="2">
    <source>
        <dbReference type="ARBA" id="ARBA00010059"/>
    </source>
</evidence>
<evidence type="ECO:0000256" key="3">
    <source>
        <dbReference type="ARBA" id="ARBA00023015"/>
    </source>
</evidence>
<feature type="region of interest" description="Disordered" evidence="6">
    <location>
        <begin position="170"/>
        <end position="254"/>
    </location>
</feature>
<dbReference type="EMBL" id="VIIS01002120">
    <property type="protein sequence ID" value="KAF0288259.1"/>
    <property type="molecule type" value="Genomic_DNA"/>
</dbReference>
<sequence>MSHVHCHSHAIVGQVYKSVVNDTIAAVRSFFLDEGVDEQVLQELKTLWETKLNQSRAVDLKEPETTPQQSKSARASAVRAAARSAAPAAGAAAQPVAQPQSLVPIQITIPPQQPGGENKTIVVQVPVSAVQSGLAGQHLQTILSSAAAQATFALPPDIASSMLQQQLNEALRQSSQQQQRVVTVAPAAGEGSREPPRRPVPAAWRPPPPLHPWPPRVPAGLPLPPPPPPPPPPPRFHEPLNSEDDVSDHEPADLQETFNVMVCQYDKITRSRNRWKFHLKDGIMNLDGKDYIFQKAGGDAEW</sequence>
<evidence type="ECO:0000313" key="7">
    <source>
        <dbReference type="EMBL" id="KAF0288259.1"/>
    </source>
</evidence>
<evidence type="ECO:0000256" key="4">
    <source>
        <dbReference type="ARBA" id="ARBA00023163"/>
    </source>
</evidence>
<organism evidence="7 8">
    <name type="scientific">Amphibalanus amphitrite</name>
    <name type="common">Striped barnacle</name>
    <name type="synonym">Balanus amphitrite</name>
    <dbReference type="NCBI Taxonomy" id="1232801"/>
    <lineage>
        <taxon>Eukaryota</taxon>
        <taxon>Metazoa</taxon>
        <taxon>Ecdysozoa</taxon>
        <taxon>Arthropoda</taxon>
        <taxon>Crustacea</taxon>
        <taxon>Multicrustacea</taxon>
        <taxon>Cirripedia</taxon>
        <taxon>Thoracica</taxon>
        <taxon>Thoracicalcarea</taxon>
        <taxon>Balanomorpha</taxon>
        <taxon>Balanoidea</taxon>
        <taxon>Balanidae</taxon>
        <taxon>Amphibalaninae</taxon>
        <taxon>Amphibalanus</taxon>
    </lineage>
</organism>
<gene>
    <name evidence="7" type="primary">TfIIA-L_0</name>
    <name evidence="7" type="ORF">FJT64_013327</name>
</gene>
<dbReference type="PANTHER" id="PTHR12694:SF8">
    <property type="entry name" value="TRANSCRIPTION INITIATION FACTOR IIA SUBUNIT 1"/>
    <property type="match status" value="1"/>
</dbReference>
<evidence type="ECO:0000256" key="5">
    <source>
        <dbReference type="ARBA" id="ARBA00023242"/>
    </source>
</evidence>
<proteinExistence type="inferred from homology"/>
<accession>A0A6A4V501</accession>
<reference evidence="7 8" key="1">
    <citation type="submission" date="2019-07" db="EMBL/GenBank/DDBJ databases">
        <title>Draft genome assembly of a fouling barnacle, Amphibalanus amphitrite (Darwin, 1854): The first reference genome for Thecostraca.</title>
        <authorList>
            <person name="Kim W."/>
        </authorList>
    </citation>
    <scope>NUCLEOTIDE SEQUENCE [LARGE SCALE GENOMIC DNA]</scope>
    <source>
        <strain evidence="7">SNU_AA5</strain>
        <tissue evidence="7">Soma without cirri and trophi</tissue>
    </source>
</reference>
<keyword evidence="5" id="KW-0539">Nucleus</keyword>
<comment type="similarity">
    <text evidence="2">Belongs to the TFIIA subunit 1 family.</text>
</comment>
<dbReference type="Gene3D" id="2.30.18.10">
    <property type="entry name" value="Transcription factor IIA (TFIIA), beta-barrel domain"/>
    <property type="match status" value="1"/>
</dbReference>
<dbReference type="SUPFAM" id="SSF50784">
    <property type="entry name" value="Transcription factor IIA (TFIIA), beta-barrel domain"/>
    <property type="match status" value="1"/>
</dbReference>
<dbReference type="FunFam" id="1.10.287.100:FF:000001">
    <property type="entry name" value="Transcription initiation factor IIA subunit"/>
    <property type="match status" value="1"/>
</dbReference>
<dbReference type="InterPro" id="IPR009088">
    <property type="entry name" value="TFIIA_b-brl"/>
</dbReference>
<keyword evidence="7" id="KW-0396">Initiation factor</keyword>